<dbReference type="AlphaFoldDB" id="A0A6C0NTW0"/>
<dbReference type="RefSeq" id="WP_162638177.1">
    <property type="nucleotide sequence ID" value="NZ_CP048286.1"/>
</dbReference>
<organism evidence="3 4">
    <name type="scientific">Paenibacillus rhizovicinus</name>
    <dbReference type="NCBI Taxonomy" id="2704463"/>
    <lineage>
        <taxon>Bacteria</taxon>
        <taxon>Bacillati</taxon>
        <taxon>Bacillota</taxon>
        <taxon>Bacilli</taxon>
        <taxon>Bacillales</taxon>
        <taxon>Paenibacillaceae</taxon>
        <taxon>Paenibacillus</taxon>
    </lineage>
</organism>
<dbReference type="EMBL" id="CP048286">
    <property type="protein sequence ID" value="QHW29607.1"/>
    <property type="molecule type" value="Genomic_DNA"/>
</dbReference>
<dbReference type="GO" id="GO:0030435">
    <property type="term" value="P:sporulation resulting in formation of a cellular spore"/>
    <property type="evidence" value="ECO:0007669"/>
    <property type="project" value="UniProtKB-KW"/>
</dbReference>
<protein>
    <submittedName>
        <fullName evidence="3">Protein-glutamine gamma-glutamyltransferase</fullName>
    </submittedName>
</protein>
<gene>
    <name evidence="3" type="ORF">GZH47_01330</name>
</gene>
<keyword evidence="2" id="KW-0749">Sporulation</keyword>
<dbReference type="InterPro" id="IPR020916">
    <property type="entry name" value="Gln_gamma-glutamylTfrase_bac"/>
</dbReference>
<dbReference type="KEGG" id="prz:GZH47_01330"/>
<dbReference type="GO" id="GO:0003810">
    <property type="term" value="F:protein-glutamine gamma-glutamyltransferase activity"/>
    <property type="evidence" value="ECO:0007669"/>
    <property type="project" value="InterPro"/>
</dbReference>
<evidence type="ECO:0000256" key="2">
    <source>
        <dbReference type="ARBA" id="ARBA00022969"/>
    </source>
</evidence>
<keyword evidence="1 3" id="KW-0808">Transferase</keyword>
<proteinExistence type="predicted"/>
<evidence type="ECO:0000313" key="4">
    <source>
        <dbReference type="Proteomes" id="UP000479114"/>
    </source>
</evidence>
<reference evidence="3 4" key="1">
    <citation type="submission" date="2020-02" db="EMBL/GenBank/DDBJ databases">
        <title>Paenibacillus sp. nov., isolated from rhizosphere soil of tomato.</title>
        <authorList>
            <person name="Weon H.-Y."/>
            <person name="Lee S.A."/>
        </authorList>
    </citation>
    <scope>NUCLEOTIDE SEQUENCE [LARGE SCALE GENOMIC DNA]</scope>
    <source>
        <strain evidence="3 4">14171R-81</strain>
    </source>
</reference>
<evidence type="ECO:0000256" key="1">
    <source>
        <dbReference type="ARBA" id="ARBA00022679"/>
    </source>
</evidence>
<evidence type="ECO:0000313" key="3">
    <source>
        <dbReference type="EMBL" id="QHW29607.1"/>
    </source>
</evidence>
<keyword evidence="4" id="KW-1185">Reference proteome</keyword>
<dbReference type="Proteomes" id="UP000479114">
    <property type="component" value="Chromosome"/>
</dbReference>
<accession>A0A6C0NTW0</accession>
<sequence length="234" mass="25857">MHFEATLRSNIIAAAKDLNSNGVKFATFRKSFCNLDYWILTNKGGFQLRDSATPADGIGDIFSNGKKYGFECATAVIIILYKGVLDSLGADRFNQLFPNLYLYSWEYDSDLGLTTEEAPGASAQPGDVLYFKNPEVNPEKMEWQGENVIKLSDDLYFGHGIGIRSAEGIITSLNKHRVTGATEPAFLMDQFIYPAFDALSQHAPADMRPDCTNAGRPNPNAVRASIGARTYIRH</sequence>
<name>A0A6C0NTW0_9BACL</name>
<dbReference type="Pfam" id="PF20085">
    <property type="entry name" value="TGL"/>
    <property type="match status" value="1"/>
</dbReference>